<gene>
    <name evidence="2" type="ORF">EVAR_46573_1</name>
</gene>
<evidence type="ECO:0000313" key="3">
    <source>
        <dbReference type="Proteomes" id="UP000299102"/>
    </source>
</evidence>
<accession>A0A4C1WPA3</accession>
<evidence type="ECO:0000256" key="1">
    <source>
        <dbReference type="SAM" id="MobiDB-lite"/>
    </source>
</evidence>
<organism evidence="2 3">
    <name type="scientific">Eumeta variegata</name>
    <name type="common">Bagworm moth</name>
    <name type="synonym">Eumeta japonica</name>
    <dbReference type="NCBI Taxonomy" id="151549"/>
    <lineage>
        <taxon>Eukaryota</taxon>
        <taxon>Metazoa</taxon>
        <taxon>Ecdysozoa</taxon>
        <taxon>Arthropoda</taxon>
        <taxon>Hexapoda</taxon>
        <taxon>Insecta</taxon>
        <taxon>Pterygota</taxon>
        <taxon>Neoptera</taxon>
        <taxon>Endopterygota</taxon>
        <taxon>Lepidoptera</taxon>
        <taxon>Glossata</taxon>
        <taxon>Ditrysia</taxon>
        <taxon>Tineoidea</taxon>
        <taxon>Psychidae</taxon>
        <taxon>Oiketicinae</taxon>
        <taxon>Eumeta</taxon>
    </lineage>
</organism>
<proteinExistence type="predicted"/>
<keyword evidence="3" id="KW-1185">Reference proteome</keyword>
<feature type="region of interest" description="Disordered" evidence="1">
    <location>
        <begin position="24"/>
        <end position="44"/>
    </location>
</feature>
<evidence type="ECO:0000313" key="2">
    <source>
        <dbReference type="EMBL" id="GBP53316.1"/>
    </source>
</evidence>
<comment type="caution">
    <text evidence="2">The sequence shown here is derived from an EMBL/GenBank/DDBJ whole genome shotgun (WGS) entry which is preliminary data.</text>
</comment>
<reference evidence="2 3" key="1">
    <citation type="journal article" date="2019" name="Commun. Biol.">
        <title>The bagworm genome reveals a unique fibroin gene that provides high tensile strength.</title>
        <authorList>
            <person name="Kono N."/>
            <person name="Nakamura H."/>
            <person name="Ohtoshi R."/>
            <person name="Tomita M."/>
            <person name="Numata K."/>
            <person name="Arakawa K."/>
        </authorList>
    </citation>
    <scope>NUCLEOTIDE SEQUENCE [LARGE SCALE GENOMIC DNA]</scope>
</reference>
<protein>
    <submittedName>
        <fullName evidence="2">Uncharacterized protein</fullName>
    </submittedName>
</protein>
<sequence>MALKSLARKPELLIIQNLIKRGTRATGGAHTYSPAAAPDTLRGGASGAALGRRTEALLDRVALVNINYTQLSLIKP</sequence>
<dbReference type="EMBL" id="BGZK01000621">
    <property type="protein sequence ID" value="GBP53316.1"/>
    <property type="molecule type" value="Genomic_DNA"/>
</dbReference>
<dbReference type="AlphaFoldDB" id="A0A4C1WPA3"/>
<dbReference type="Proteomes" id="UP000299102">
    <property type="component" value="Unassembled WGS sequence"/>
</dbReference>
<name>A0A4C1WPA3_EUMVA</name>